<gene>
    <name evidence="5" type="ORF">C6Y45_04315</name>
</gene>
<dbReference type="InterPro" id="IPR058660">
    <property type="entry name" value="WHD_DnaB"/>
</dbReference>
<name>A0A2T4U8Y9_9BACI</name>
<sequence>MQWQEIVPATPFTAFTCGDFSAEKADTMTMLYQPLIGPVAYSLYMTLMTEINRHPDKKISGTHKQWMTQSGQQLPMLFKERQKLEALGLVEAYQEKAEDPAMYYELLMPLQPKEFFQDELLSVYLYNRIGSKERYRELRRCFLREGVEVENLKKTTKGFSEVFTSVHPSEMKSTSREMDNIIAVSSDIQGVEKEAEYSLEAAVPLEEITAHLPSFVNREELYKPENKKLIQQIAFLYSFSYEELAHIIQEAMLHTDYMDSKKIREAAKRKYRLQEGGKPPMLGMRTQPPGLLSVKGEPQTEEEAQMKYFDTTSPVEYLHALSGGAKVFEGDIAIIEELMNDYNLPSGVVNVLIDYLYLVNNGKLAKQLAFKIATQWKRKKISTVAQAMEIAKQEHEERRNFQTKKSKPAKEKSTEPVPKWMKEQEENKNVEEAEPEDVMKAKQEAAKYRELLRRKKEKKG</sequence>
<evidence type="ECO:0000256" key="2">
    <source>
        <dbReference type="SAM" id="MobiDB-lite"/>
    </source>
</evidence>
<feature type="domain" description="DnaB/C C-terminal" evidence="3">
    <location>
        <begin position="332"/>
        <end position="389"/>
    </location>
</feature>
<comment type="caution">
    <text evidence="5">The sequence shown here is derived from an EMBL/GenBank/DDBJ whole genome shotgun (WGS) entry which is preliminary data.</text>
</comment>
<evidence type="ECO:0000313" key="6">
    <source>
        <dbReference type="Proteomes" id="UP000240509"/>
    </source>
</evidence>
<dbReference type="Proteomes" id="UP000240509">
    <property type="component" value="Unassembled WGS sequence"/>
</dbReference>
<protein>
    <submittedName>
        <fullName evidence="5">Uncharacterized protein</fullName>
    </submittedName>
</protein>
<dbReference type="Pfam" id="PF07261">
    <property type="entry name" value="DnaB_2"/>
    <property type="match status" value="1"/>
</dbReference>
<dbReference type="AlphaFoldDB" id="A0A2T4U8Y9"/>
<organism evidence="5 6">
    <name type="scientific">Alkalicoccus saliphilus</name>
    <dbReference type="NCBI Taxonomy" id="200989"/>
    <lineage>
        <taxon>Bacteria</taxon>
        <taxon>Bacillati</taxon>
        <taxon>Bacillota</taxon>
        <taxon>Bacilli</taxon>
        <taxon>Bacillales</taxon>
        <taxon>Bacillaceae</taxon>
        <taxon>Alkalicoccus</taxon>
    </lineage>
</organism>
<keyword evidence="6" id="KW-1185">Reference proteome</keyword>
<dbReference type="InterPro" id="IPR006343">
    <property type="entry name" value="DnaB/C_C"/>
</dbReference>
<evidence type="ECO:0000259" key="3">
    <source>
        <dbReference type="Pfam" id="PF07261"/>
    </source>
</evidence>
<evidence type="ECO:0000313" key="5">
    <source>
        <dbReference type="EMBL" id="PTL39874.1"/>
    </source>
</evidence>
<accession>A0A2T4U8Y9</accession>
<evidence type="ECO:0000259" key="4">
    <source>
        <dbReference type="Pfam" id="PF25888"/>
    </source>
</evidence>
<feature type="region of interest" description="Disordered" evidence="2">
    <location>
        <begin position="393"/>
        <end position="445"/>
    </location>
</feature>
<dbReference type="OrthoDB" id="2082007at2"/>
<feature type="compositionally biased region" description="Basic and acidic residues" evidence="2">
    <location>
        <begin position="408"/>
        <end position="445"/>
    </location>
</feature>
<dbReference type="Pfam" id="PF25888">
    <property type="entry name" value="WHD_DnaB"/>
    <property type="match status" value="1"/>
</dbReference>
<dbReference type="EMBL" id="PZJJ01000004">
    <property type="protein sequence ID" value="PTL39874.1"/>
    <property type="molecule type" value="Genomic_DNA"/>
</dbReference>
<comment type="similarity">
    <text evidence="1">Belongs to the DnaB/DnaD family.</text>
</comment>
<feature type="domain" description="Replicative helicase loading/DNA remodeling protein DnaB N-terminal winged helix" evidence="4">
    <location>
        <begin position="23"/>
        <end position="171"/>
    </location>
</feature>
<evidence type="ECO:0000256" key="1">
    <source>
        <dbReference type="ARBA" id="ARBA00093462"/>
    </source>
</evidence>
<proteinExistence type="inferred from homology"/>
<reference evidence="5 6" key="1">
    <citation type="submission" date="2018-03" db="EMBL/GenBank/DDBJ databases">
        <title>Alkalicoccus saliphilus sp. nov., isolated from a mineral pool.</title>
        <authorList>
            <person name="Zhao B."/>
        </authorList>
    </citation>
    <scope>NUCLEOTIDE SEQUENCE [LARGE SCALE GENOMIC DNA]</scope>
    <source>
        <strain evidence="5 6">6AG</strain>
    </source>
</reference>
<dbReference type="RefSeq" id="WP_107583796.1">
    <property type="nucleotide sequence ID" value="NZ_PZJJ01000004.1"/>
</dbReference>